<dbReference type="Proteomes" id="UP000038200">
    <property type="component" value="Unassembled WGS sequence"/>
</dbReference>
<reference evidence="1 2" key="1">
    <citation type="submission" date="2015-01" db="EMBL/GenBank/DDBJ databases">
        <authorList>
            <person name="Xiang T."/>
            <person name="Song Y."/>
            <person name="Huang L."/>
            <person name="Wang B."/>
            <person name="Wu P."/>
        </authorList>
    </citation>
    <scope>NUCLEOTIDE SEQUENCE [LARGE SCALE GENOMIC DNA]</scope>
    <source>
        <strain evidence="1 2">CcD93</strain>
    </source>
</reference>
<protein>
    <submittedName>
        <fullName evidence="1">Uncharacterized protein</fullName>
    </submittedName>
</protein>
<accession>A0A0B7IQL7</accession>
<proteinExistence type="predicted"/>
<gene>
    <name evidence="1" type="ORF">CCAND93_730004</name>
</gene>
<dbReference type="AlphaFoldDB" id="A0A0B7IQL7"/>
<evidence type="ECO:0000313" key="1">
    <source>
        <dbReference type="EMBL" id="CEN54135.1"/>
    </source>
</evidence>
<name>A0A0B7IQL7_9FLAO</name>
<organism evidence="1 2">
    <name type="scientific">Capnocytophaga canis</name>
    <dbReference type="NCBI Taxonomy" id="1848903"/>
    <lineage>
        <taxon>Bacteria</taxon>
        <taxon>Pseudomonadati</taxon>
        <taxon>Bacteroidota</taxon>
        <taxon>Flavobacteriia</taxon>
        <taxon>Flavobacteriales</taxon>
        <taxon>Flavobacteriaceae</taxon>
        <taxon>Capnocytophaga</taxon>
    </lineage>
</organism>
<dbReference type="EMBL" id="CDOL01000265">
    <property type="protein sequence ID" value="CEN54135.1"/>
    <property type="molecule type" value="Genomic_DNA"/>
</dbReference>
<sequence length="41" mass="4830">MSIDAFSAYLCRYKNITNQIDEVFVKSFVYLQKVKVLNIIN</sequence>
<evidence type="ECO:0000313" key="2">
    <source>
        <dbReference type="Proteomes" id="UP000038200"/>
    </source>
</evidence>
<dbReference type="STRING" id="1848903.CCAND38_230064"/>